<evidence type="ECO:0000256" key="1">
    <source>
        <dbReference type="SAM" id="MobiDB-lite"/>
    </source>
</evidence>
<gene>
    <name evidence="2" type="ORF">UFOPK3564_01061</name>
</gene>
<proteinExistence type="predicted"/>
<protein>
    <submittedName>
        <fullName evidence="2">Unannotated protein</fullName>
    </submittedName>
</protein>
<sequence>MVGGAPGSQDGGMTQIPGALRPTPAARPSRSLFEILGTLGPAAGTPADDVPFRAACVLEAARRGRPAGPPRPTPHGVAPPAG</sequence>
<feature type="region of interest" description="Disordered" evidence="1">
    <location>
        <begin position="63"/>
        <end position="82"/>
    </location>
</feature>
<reference evidence="2" key="1">
    <citation type="submission" date="2020-05" db="EMBL/GenBank/DDBJ databases">
        <authorList>
            <person name="Chiriac C."/>
            <person name="Salcher M."/>
            <person name="Ghai R."/>
            <person name="Kavagutti S V."/>
        </authorList>
    </citation>
    <scope>NUCLEOTIDE SEQUENCE</scope>
</reference>
<accession>A0A6J7GJ65</accession>
<dbReference type="EMBL" id="CAFBMK010000044">
    <property type="protein sequence ID" value="CAB4908427.1"/>
    <property type="molecule type" value="Genomic_DNA"/>
</dbReference>
<name>A0A6J7GJ65_9ZZZZ</name>
<evidence type="ECO:0000313" key="2">
    <source>
        <dbReference type="EMBL" id="CAB4908427.1"/>
    </source>
</evidence>
<feature type="compositionally biased region" description="Gly residues" evidence="1">
    <location>
        <begin position="1"/>
        <end position="10"/>
    </location>
</feature>
<feature type="region of interest" description="Disordered" evidence="1">
    <location>
        <begin position="1"/>
        <end position="27"/>
    </location>
</feature>
<dbReference type="AlphaFoldDB" id="A0A6J7GJ65"/>
<organism evidence="2">
    <name type="scientific">freshwater metagenome</name>
    <dbReference type="NCBI Taxonomy" id="449393"/>
    <lineage>
        <taxon>unclassified sequences</taxon>
        <taxon>metagenomes</taxon>
        <taxon>ecological metagenomes</taxon>
    </lineage>
</organism>